<dbReference type="STRING" id="1081104.A0A167SAI4"/>
<feature type="domain" description="Get5 C-terminal" evidence="3">
    <location>
        <begin position="168"/>
        <end position="215"/>
    </location>
</feature>
<gene>
    <name evidence="4" type="ORF">ISF_06361</name>
</gene>
<dbReference type="InterPro" id="IPR029071">
    <property type="entry name" value="Ubiquitin-like_domsf"/>
</dbReference>
<evidence type="ECO:0000313" key="5">
    <source>
        <dbReference type="Proteomes" id="UP000076744"/>
    </source>
</evidence>
<dbReference type="Pfam" id="PF12754">
    <property type="entry name" value="Get5_N"/>
    <property type="match status" value="1"/>
</dbReference>
<evidence type="ECO:0000256" key="1">
    <source>
        <dbReference type="SAM" id="MobiDB-lite"/>
    </source>
</evidence>
<dbReference type="GeneID" id="30022653"/>
<proteinExistence type="predicted"/>
<evidence type="ECO:0000259" key="2">
    <source>
        <dbReference type="Pfam" id="PF12754"/>
    </source>
</evidence>
<feature type="region of interest" description="Disordered" evidence="1">
    <location>
        <begin position="157"/>
        <end position="178"/>
    </location>
</feature>
<evidence type="ECO:0000313" key="4">
    <source>
        <dbReference type="EMBL" id="OAA59426.1"/>
    </source>
</evidence>
<feature type="domain" description="Get5 N-terminal" evidence="2">
    <location>
        <begin position="6"/>
        <end position="149"/>
    </location>
</feature>
<name>A0A167SAI4_CORFA</name>
<dbReference type="InterPro" id="IPR049256">
    <property type="entry name" value="Get5_C"/>
</dbReference>
<dbReference type="Proteomes" id="UP000076744">
    <property type="component" value="Unassembled WGS sequence"/>
</dbReference>
<evidence type="ECO:0000259" key="3">
    <source>
        <dbReference type="Pfam" id="PF17183"/>
    </source>
</evidence>
<dbReference type="RefSeq" id="XP_018702942.1">
    <property type="nucleotide sequence ID" value="XM_018849965.1"/>
</dbReference>
<dbReference type="Pfam" id="PF17183">
    <property type="entry name" value="Get5_C"/>
    <property type="match status" value="1"/>
</dbReference>
<organism evidence="4 5">
    <name type="scientific">Cordyceps fumosorosea (strain ARSEF 2679)</name>
    <name type="common">Isaria fumosorosea</name>
    <dbReference type="NCBI Taxonomy" id="1081104"/>
    <lineage>
        <taxon>Eukaryota</taxon>
        <taxon>Fungi</taxon>
        <taxon>Dikarya</taxon>
        <taxon>Ascomycota</taxon>
        <taxon>Pezizomycotina</taxon>
        <taxon>Sordariomycetes</taxon>
        <taxon>Hypocreomycetidae</taxon>
        <taxon>Hypocreales</taxon>
        <taxon>Cordycipitaceae</taxon>
        <taxon>Cordyceps</taxon>
    </lineage>
</organism>
<dbReference type="Gene3D" id="1.10.286.70">
    <property type="entry name" value="Get5 dimerization domain"/>
    <property type="match status" value="1"/>
</dbReference>
<dbReference type="OrthoDB" id="5366541at2759"/>
<dbReference type="AlphaFoldDB" id="A0A167SAI4"/>
<protein>
    <submittedName>
        <fullName evidence="4">Ubiquitin supergroup</fullName>
    </submittedName>
</protein>
<sequence length="219" mass="23470">MSEVAFAKQFISSLGQTPAKLSHNYVQDATSLSKGSPFILPSMATPMSRPKATAAAIPGEEPSVTVKLLSLRNPRFEITLPAQPVSASLLELRQAAAAHARLPANRLKILHNKRLLSDGQRLRDVLGLDDEGAPPPSTMVEFSVMVTKGAAAALPEEEAAAPVKSSSNSEAKRGAEAVAEPQFWTDLNGFLLQRVKDEETAAELTTVFKNAWESRSAKP</sequence>
<accession>A0A167SAI4</accession>
<comment type="caution">
    <text evidence="4">The sequence shown here is derived from an EMBL/GenBank/DDBJ whole genome shotgun (WGS) entry which is preliminary data.</text>
</comment>
<dbReference type="SUPFAM" id="SSF54236">
    <property type="entry name" value="Ubiquitin-like"/>
    <property type="match status" value="1"/>
</dbReference>
<dbReference type="EMBL" id="AZHB01000016">
    <property type="protein sequence ID" value="OAA59426.1"/>
    <property type="molecule type" value="Genomic_DNA"/>
</dbReference>
<keyword evidence="5" id="KW-1185">Reference proteome</keyword>
<dbReference type="InterPro" id="IPR024737">
    <property type="entry name" value="Get5_N"/>
</dbReference>
<reference evidence="4 5" key="1">
    <citation type="journal article" date="2016" name="Genome Biol. Evol.">
        <title>Divergent and convergent evolution of fungal pathogenicity.</title>
        <authorList>
            <person name="Shang Y."/>
            <person name="Xiao G."/>
            <person name="Zheng P."/>
            <person name="Cen K."/>
            <person name="Zhan S."/>
            <person name="Wang C."/>
        </authorList>
    </citation>
    <scope>NUCLEOTIDE SEQUENCE [LARGE SCALE GENOMIC DNA]</scope>
    <source>
        <strain evidence="4 5">ARSEF 2679</strain>
    </source>
</reference>